<feature type="transmembrane region" description="Helical" evidence="6">
    <location>
        <begin position="208"/>
        <end position="226"/>
    </location>
</feature>
<dbReference type="PROSITE" id="PS51257">
    <property type="entry name" value="PROKAR_LIPOPROTEIN"/>
    <property type="match status" value="1"/>
</dbReference>
<dbReference type="Proteomes" id="UP000298355">
    <property type="component" value="Unassembled WGS sequence"/>
</dbReference>
<organism evidence="8 9">
    <name type="scientific">Cryobacterium breve</name>
    <dbReference type="NCBI Taxonomy" id="1259258"/>
    <lineage>
        <taxon>Bacteria</taxon>
        <taxon>Bacillati</taxon>
        <taxon>Actinomycetota</taxon>
        <taxon>Actinomycetes</taxon>
        <taxon>Micrococcales</taxon>
        <taxon>Microbacteriaceae</taxon>
        <taxon>Cryobacterium</taxon>
    </lineage>
</organism>
<dbReference type="EMBL" id="SOGJ01000036">
    <property type="protein sequence ID" value="TFC95043.1"/>
    <property type="molecule type" value="Genomic_DNA"/>
</dbReference>
<proteinExistence type="predicted"/>
<evidence type="ECO:0000259" key="7">
    <source>
        <dbReference type="Pfam" id="PF02687"/>
    </source>
</evidence>
<evidence type="ECO:0000313" key="9">
    <source>
        <dbReference type="Proteomes" id="UP000298355"/>
    </source>
</evidence>
<accession>A0ABY2IX87</accession>
<evidence type="ECO:0000256" key="1">
    <source>
        <dbReference type="ARBA" id="ARBA00004651"/>
    </source>
</evidence>
<evidence type="ECO:0000256" key="2">
    <source>
        <dbReference type="ARBA" id="ARBA00022475"/>
    </source>
</evidence>
<feature type="transmembrane region" description="Helical" evidence="6">
    <location>
        <begin position="375"/>
        <end position="404"/>
    </location>
</feature>
<feature type="transmembrane region" description="Helical" evidence="6">
    <location>
        <begin position="60"/>
        <end position="85"/>
    </location>
</feature>
<evidence type="ECO:0000256" key="6">
    <source>
        <dbReference type="SAM" id="Phobius"/>
    </source>
</evidence>
<evidence type="ECO:0000256" key="5">
    <source>
        <dbReference type="ARBA" id="ARBA00023136"/>
    </source>
</evidence>
<keyword evidence="9" id="KW-1185">Reference proteome</keyword>
<reference evidence="8 9" key="1">
    <citation type="submission" date="2019-03" db="EMBL/GenBank/DDBJ databases">
        <title>Genomics of glacier-inhabiting Cryobacterium strains.</title>
        <authorList>
            <person name="Liu Q."/>
            <person name="Xin Y.-H."/>
        </authorList>
    </citation>
    <scope>NUCLEOTIDE SEQUENCE [LARGE SCALE GENOMIC DNA]</scope>
    <source>
        <strain evidence="8 9">TMT4-23</strain>
    </source>
</reference>
<sequence length="460" mass="47852">MIRLLLSDMRTDARSFVGPLYATVACSFWVALAAFFWFSVQTPAGIQALASAPEGANNTLIQLAVFLLLMGIALPSTIVLSSVGATKVAQGRSRFARWRLAGATPAQVFGGVLAQFVLLALVASTVGILVALPLIQVGSDFLMSVTDLGILLPAQPTWSAIVATYGFVVGTSLFGAGIPSWRASRVTAIEALQDKSGGNEARLRPRSILGAGIVSAGGIFFAVGAITEKNNGSASSLVMLFGCAVLVVLAIMASAVFPVFVRAWTAIVPAHLSTAWYVARHGALARLTATTSTITPFMIGAGLLSIYFSAATTWAVTSRNDQDAPQLALGQGLVLFTPAAVIAITGSVAIVFMVGQTRERETALLRATGAPPRTLALMPVLEALIYAVTAFFLSAVVALLAVLLYSLSLVNLGYGWSPQIDLRAGAAVTLVGFLGILTAIGIPSRAANKKTVRDALATDQ</sequence>
<evidence type="ECO:0000313" key="8">
    <source>
        <dbReference type="EMBL" id="TFC95043.1"/>
    </source>
</evidence>
<feature type="transmembrane region" description="Helical" evidence="6">
    <location>
        <begin position="155"/>
        <end position="176"/>
    </location>
</feature>
<name>A0ABY2IX87_9MICO</name>
<dbReference type="RefSeq" id="WP_134364703.1">
    <property type="nucleotide sequence ID" value="NZ_SOGJ01000036.1"/>
</dbReference>
<keyword evidence="2" id="KW-1003">Cell membrane</keyword>
<feature type="transmembrane region" description="Helical" evidence="6">
    <location>
        <begin position="238"/>
        <end position="263"/>
    </location>
</feature>
<feature type="transmembrane region" description="Helical" evidence="6">
    <location>
        <begin position="284"/>
        <end position="308"/>
    </location>
</feature>
<dbReference type="InterPro" id="IPR003838">
    <property type="entry name" value="ABC3_permease_C"/>
</dbReference>
<evidence type="ECO:0000256" key="3">
    <source>
        <dbReference type="ARBA" id="ARBA00022692"/>
    </source>
</evidence>
<feature type="transmembrane region" description="Helical" evidence="6">
    <location>
        <begin position="20"/>
        <end position="40"/>
    </location>
</feature>
<feature type="transmembrane region" description="Helical" evidence="6">
    <location>
        <begin position="328"/>
        <end position="354"/>
    </location>
</feature>
<evidence type="ECO:0000256" key="4">
    <source>
        <dbReference type="ARBA" id="ARBA00022989"/>
    </source>
</evidence>
<gene>
    <name evidence="8" type="ORF">E3O65_15920</name>
</gene>
<comment type="subcellular location">
    <subcellularLocation>
        <location evidence="1">Cell membrane</location>
        <topology evidence="1">Multi-pass membrane protein</topology>
    </subcellularLocation>
</comment>
<feature type="domain" description="ABC3 transporter permease C-terminal" evidence="7">
    <location>
        <begin position="71"/>
        <end position="186"/>
    </location>
</feature>
<dbReference type="Pfam" id="PF02687">
    <property type="entry name" value="FtsX"/>
    <property type="match status" value="2"/>
</dbReference>
<keyword evidence="5 6" id="KW-0472">Membrane</keyword>
<keyword evidence="4 6" id="KW-1133">Transmembrane helix</keyword>
<comment type="caution">
    <text evidence="8">The sequence shown here is derived from an EMBL/GenBank/DDBJ whole genome shotgun (WGS) entry which is preliminary data.</text>
</comment>
<feature type="transmembrane region" description="Helical" evidence="6">
    <location>
        <begin position="424"/>
        <end position="443"/>
    </location>
</feature>
<feature type="domain" description="ABC3 transporter permease C-terminal" evidence="7">
    <location>
        <begin position="339"/>
        <end position="450"/>
    </location>
</feature>
<keyword evidence="3 6" id="KW-0812">Transmembrane</keyword>
<feature type="transmembrane region" description="Helical" evidence="6">
    <location>
        <begin position="106"/>
        <end position="135"/>
    </location>
</feature>
<protein>
    <submittedName>
        <fullName evidence="8">FtsX-like permease family protein</fullName>
    </submittedName>
</protein>